<evidence type="ECO:0000313" key="2">
    <source>
        <dbReference type="EMBL" id="MCV7230665.1"/>
    </source>
</evidence>
<organism evidence="2 3">
    <name type="scientific">Mycolicibacterium komossense</name>
    <dbReference type="NCBI Taxonomy" id="1779"/>
    <lineage>
        <taxon>Bacteria</taxon>
        <taxon>Bacillati</taxon>
        <taxon>Actinomycetota</taxon>
        <taxon>Actinomycetes</taxon>
        <taxon>Mycobacteriales</taxon>
        <taxon>Mycobacteriaceae</taxon>
        <taxon>Mycolicibacterium</taxon>
    </lineage>
</organism>
<protein>
    <recommendedName>
        <fullName evidence="4">Tail assembly chaperone</fullName>
    </recommendedName>
</protein>
<evidence type="ECO:0000313" key="3">
    <source>
        <dbReference type="Proteomes" id="UP001526201"/>
    </source>
</evidence>
<comment type="caution">
    <text evidence="2">The sequence shown here is derived from an EMBL/GenBank/DDBJ whole genome shotgun (WGS) entry which is preliminary data.</text>
</comment>
<dbReference type="RefSeq" id="WP_264071952.1">
    <property type="nucleotide sequence ID" value="NZ_JACKTY010000051.1"/>
</dbReference>
<proteinExistence type="predicted"/>
<gene>
    <name evidence="2" type="ORF">H7J73_32125</name>
</gene>
<keyword evidence="3" id="KW-1185">Reference proteome</keyword>
<sequence length="276" mass="30460">MSSDAARLEALGEPLVQFVWRKHDLTIPRALEEWPLGLIRRGLYVDAVVELLGGQTAPIPMYGDIVSLSDAMAAAAGVSRLPEETPLPDSLFGLQLFGAVPRLIAWLDAFEDDIASDLRAFRNVDYLDRWRGDLTLRQIWVYIRRLPPSSALSVARNGGHEMWTRQSILTAQVWEQLARQVYVGRPMTSEEIAQVEEMRRENAQTMADLADKEDYYSPAASRARIDAAKAKKARTAAAVVAAGAQTATEPPPAAVSALDKAMASRRREMTSDRKAG</sequence>
<name>A0ABT3CMJ8_9MYCO</name>
<feature type="compositionally biased region" description="Basic and acidic residues" evidence="1">
    <location>
        <begin position="265"/>
        <end position="276"/>
    </location>
</feature>
<accession>A0ABT3CMJ8</accession>
<evidence type="ECO:0000256" key="1">
    <source>
        <dbReference type="SAM" id="MobiDB-lite"/>
    </source>
</evidence>
<evidence type="ECO:0008006" key="4">
    <source>
        <dbReference type="Google" id="ProtNLM"/>
    </source>
</evidence>
<feature type="region of interest" description="Disordered" evidence="1">
    <location>
        <begin position="242"/>
        <end position="276"/>
    </location>
</feature>
<dbReference type="EMBL" id="JACKTY010000051">
    <property type="protein sequence ID" value="MCV7230665.1"/>
    <property type="molecule type" value="Genomic_DNA"/>
</dbReference>
<reference evidence="2 3" key="1">
    <citation type="journal article" date="2022" name="BMC Genomics">
        <title>Comparative genome analysis of mycobacteria focusing on tRNA and non-coding RNA.</title>
        <authorList>
            <person name="Behra P.R.K."/>
            <person name="Pettersson B.M.F."/>
            <person name="Ramesh M."/>
            <person name="Das S."/>
            <person name="Dasgupta S."/>
            <person name="Kirsebom L.A."/>
        </authorList>
    </citation>
    <scope>NUCLEOTIDE SEQUENCE [LARGE SCALE GENOMIC DNA]</scope>
    <source>
        <strain evidence="2 3">DSM 44078</strain>
    </source>
</reference>
<dbReference type="Proteomes" id="UP001526201">
    <property type="component" value="Unassembled WGS sequence"/>
</dbReference>